<comment type="caution">
    <text evidence="1">The sequence shown here is derived from an EMBL/GenBank/DDBJ whole genome shotgun (WGS) entry which is preliminary data.</text>
</comment>
<keyword evidence="2" id="KW-1185">Reference proteome</keyword>
<sequence>MAKLRKINVLYLDTALQSKILIVDMIAFPNVDVTATMTIKSPSHERVDNTIPSHFGSASKIISGSSMHMLAMINGYERPMLRAEQSLVVLLNINDVLDSMTGRHL</sequence>
<dbReference type="OrthoDB" id="1606438at2759"/>
<reference evidence="1 2" key="1">
    <citation type="submission" date="2016-03" db="EMBL/GenBank/DDBJ databases">
        <title>Comparative genomics of the ectomycorrhizal sister species Rhizopogon vinicolor and Rhizopogon vesiculosus (Basidiomycota: Boletales) reveals a divergence of the mating type B locus.</title>
        <authorList>
            <person name="Mujic A.B."/>
            <person name="Kuo A."/>
            <person name="Tritt A."/>
            <person name="Lipzen A."/>
            <person name="Chen C."/>
            <person name="Johnson J."/>
            <person name="Sharma A."/>
            <person name="Barry K."/>
            <person name="Grigoriev I.V."/>
            <person name="Spatafora J.W."/>
        </authorList>
    </citation>
    <scope>NUCLEOTIDE SEQUENCE [LARGE SCALE GENOMIC DNA]</scope>
    <source>
        <strain evidence="1 2">AM-OR11-056</strain>
    </source>
</reference>
<gene>
    <name evidence="1" type="ORF">AZE42_10315</name>
</gene>
<name>A0A1J8QDY8_9AGAM</name>
<dbReference type="Proteomes" id="UP000183567">
    <property type="component" value="Unassembled WGS sequence"/>
</dbReference>
<dbReference type="STRING" id="180088.A0A1J8QDY8"/>
<evidence type="ECO:0000313" key="1">
    <source>
        <dbReference type="EMBL" id="OJA07618.1"/>
    </source>
</evidence>
<protein>
    <submittedName>
        <fullName evidence="1">Uncharacterized protein</fullName>
    </submittedName>
</protein>
<organism evidence="1 2">
    <name type="scientific">Rhizopogon vesiculosus</name>
    <dbReference type="NCBI Taxonomy" id="180088"/>
    <lineage>
        <taxon>Eukaryota</taxon>
        <taxon>Fungi</taxon>
        <taxon>Dikarya</taxon>
        <taxon>Basidiomycota</taxon>
        <taxon>Agaricomycotina</taxon>
        <taxon>Agaricomycetes</taxon>
        <taxon>Agaricomycetidae</taxon>
        <taxon>Boletales</taxon>
        <taxon>Suillineae</taxon>
        <taxon>Rhizopogonaceae</taxon>
        <taxon>Rhizopogon</taxon>
    </lineage>
</organism>
<evidence type="ECO:0000313" key="2">
    <source>
        <dbReference type="Proteomes" id="UP000183567"/>
    </source>
</evidence>
<proteinExistence type="predicted"/>
<dbReference type="EMBL" id="LVVM01006608">
    <property type="protein sequence ID" value="OJA07618.1"/>
    <property type="molecule type" value="Genomic_DNA"/>
</dbReference>
<accession>A0A1J8QDY8</accession>
<dbReference type="AlphaFoldDB" id="A0A1J8QDY8"/>